<dbReference type="InterPro" id="IPR001915">
    <property type="entry name" value="Peptidase_M48"/>
</dbReference>
<evidence type="ECO:0000256" key="5">
    <source>
        <dbReference type="ARBA" id="ARBA00023049"/>
    </source>
</evidence>
<comment type="similarity">
    <text evidence="6">Belongs to the peptidase M48 family.</text>
</comment>
<keyword evidence="2" id="KW-0479">Metal-binding</keyword>
<gene>
    <name evidence="9" type="ORF">Ari01nite_59290</name>
</gene>
<proteinExistence type="inferred from homology"/>
<evidence type="ECO:0000256" key="7">
    <source>
        <dbReference type="SAM" id="Phobius"/>
    </source>
</evidence>
<feature type="transmembrane region" description="Helical" evidence="7">
    <location>
        <begin position="35"/>
        <end position="58"/>
    </location>
</feature>
<sequence>MTFFVYLPLLLPVLVALAARPLAERARPRPAVLGLVTAAVLTAAGTVWSLLLLILTLFDDLPAMIAANARHGMRLPEPVPDQIALAAAALLTWALIRLARDLHRRHDTVRRLRNAGPGTDGVVIADWSEPLAVAVPGRPGDVLLTTGMLRLLTPAERRAVIAHERAHLAHRHHTAVLLAGAAAAVNPLLRPVRETVTYLVERWADEDAARTVGDRTLVARAVARAALATAHPTPTASLGMHGGVIVRRVRALQGPEPATTRRLHATLAGATVVVAGCALAIAVATADFLSVLSTWTNAP</sequence>
<organism evidence="9 10">
    <name type="scientific">Paractinoplanes rishiriensis</name>
    <dbReference type="NCBI Taxonomy" id="1050105"/>
    <lineage>
        <taxon>Bacteria</taxon>
        <taxon>Bacillati</taxon>
        <taxon>Actinomycetota</taxon>
        <taxon>Actinomycetes</taxon>
        <taxon>Micromonosporales</taxon>
        <taxon>Micromonosporaceae</taxon>
        <taxon>Paractinoplanes</taxon>
    </lineage>
</organism>
<dbReference type="PANTHER" id="PTHR34978:SF3">
    <property type="entry name" value="SLR0241 PROTEIN"/>
    <property type="match status" value="1"/>
</dbReference>
<dbReference type="GO" id="GO:0004222">
    <property type="term" value="F:metalloendopeptidase activity"/>
    <property type="evidence" value="ECO:0007669"/>
    <property type="project" value="InterPro"/>
</dbReference>
<dbReference type="GO" id="GO:0006508">
    <property type="term" value="P:proteolysis"/>
    <property type="evidence" value="ECO:0007669"/>
    <property type="project" value="UniProtKB-KW"/>
</dbReference>
<dbReference type="Gene3D" id="3.30.2010.10">
    <property type="entry name" value="Metalloproteases ('zincins'), catalytic domain"/>
    <property type="match status" value="1"/>
</dbReference>
<feature type="domain" description="Peptidase M48" evidence="8">
    <location>
        <begin position="122"/>
        <end position="178"/>
    </location>
</feature>
<evidence type="ECO:0000256" key="2">
    <source>
        <dbReference type="ARBA" id="ARBA00022723"/>
    </source>
</evidence>
<keyword evidence="4 6" id="KW-0862">Zinc</keyword>
<keyword evidence="1 6" id="KW-0645">Protease</keyword>
<evidence type="ECO:0000256" key="3">
    <source>
        <dbReference type="ARBA" id="ARBA00022801"/>
    </source>
</evidence>
<feature type="transmembrane region" description="Helical" evidence="7">
    <location>
        <begin position="78"/>
        <end position="96"/>
    </location>
</feature>
<keyword evidence="7" id="KW-0472">Membrane</keyword>
<evidence type="ECO:0000256" key="6">
    <source>
        <dbReference type="RuleBase" id="RU003983"/>
    </source>
</evidence>
<protein>
    <submittedName>
        <fullName evidence="9">Peptidase M48</fullName>
    </submittedName>
</protein>
<name>A0A919K468_9ACTN</name>
<keyword evidence="3 6" id="KW-0378">Hydrolase</keyword>
<dbReference type="Proteomes" id="UP000636960">
    <property type="component" value="Unassembled WGS sequence"/>
</dbReference>
<keyword evidence="7" id="KW-0812">Transmembrane</keyword>
<reference evidence="9" key="1">
    <citation type="submission" date="2021-01" db="EMBL/GenBank/DDBJ databases">
        <title>Whole genome shotgun sequence of Actinoplanes rishiriensis NBRC 108556.</title>
        <authorList>
            <person name="Komaki H."/>
            <person name="Tamura T."/>
        </authorList>
    </citation>
    <scope>NUCLEOTIDE SEQUENCE</scope>
    <source>
        <strain evidence="9">NBRC 108556</strain>
    </source>
</reference>
<evidence type="ECO:0000313" key="9">
    <source>
        <dbReference type="EMBL" id="GIE98464.1"/>
    </source>
</evidence>
<dbReference type="EMBL" id="BOMV01000063">
    <property type="protein sequence ID" value="GIE98464.1"/>
    <property type="molecule type" value="Genomic_DNA"/>
</dbReference>
<keyword evidence="10" id="KW-1185">Reference proteome</keyword>
<comment type="cofactor">
    <cofactor evidence="6">
        <name>Zn(2+)</name>
        <dbReference type="ChEBI" id="CHEBI:29105"/>
    </cofactor>
    <text evidence="6">Binds 1 zinc ion per subunit.</text>
</comment>
<comment type="caution">
    <text evidence="9">The sequence shown here is derived from an EMBL/GenBank/DDBJ whole genome shotgun (WGS) entry which is preliminary data.</text>
</comment>
<keyword evidence="7" id="KW-1133">Transmembrane helix</keyword>
<keyword evidence="5 6" id="KW-0482">Metalloprotease</keyword>
<dbReference type="AlphaFoldDB" id="A0A919K468"/>
<feature type="transmembrane region" description="Helical" evidence="7">
    <location>
        <begin position="267"/>
        <end position="292"/>
    </location>
</feature>
<accession>A0A919K468</accession>
<dbReference type="Pfam" id="PF01435">
    <property type="entry name" value="Peptidase_M48"/>
    <property type="match status" value="1"/>
</dbReference>
<dbReference type="InterPro" id="IPR052173">
    <property type="entry name" value="Beta-lactam_resp_regulator"/>
</dbReference>
<dbReference type="PANTHER" id="PTHR34978">
    <property type="entry name" value="POSSIBLE SENSOR-TRANSDUCER PROTEIN BLAR"/>
    <property type="match status" value="1"/>
</dbReference>
<dbReference type="RefSeq" id="WP_203785497.1">
    <property type="nucleotide sequence ID" value="NZ_BOMV01000063.1"/>
</dbReference>
<evidence type="ECO:0000256" key="1">
    <source>
        <dbReference type="ARBA" id="ARBA00022670"/>
    </source>
</evidence>
<feature type="transmembrane region" description="Helical" evidence="7">
    <location>
        <begin position="6"/>
        <end position="23"/>
    </location>
</feature>
<evidence type="ECO:0000313" key="10">
    <source>
        <dbReference type="Proteomes" id="UP000636960"/>
    </source>
</evidence>
<evidence type="ECO:0000259" key="8">
    <source>
        <dbReference type="Pfam" id="PF01435"/>
    </source>
</evidence>
<dbReference type="GO" id="GO:0046872">
    <property type="term" value="F:metal ion binding"/>
    <property type="evidence" value="ECO:0007669"/>
    <property type="project" value="UniProtKB-KW"/>
</dbReference>
<dbReference type="CDD" id="cd07326">
    <property type="entry name" value="M56_BlaR1_MecR1_like"/>
    <property type="match status" value="1"/>
</dbReference>
<evidence type="ECO:0000256" key="4">
    <source>
        <dbReference type="ARBA" id="ARBA00022833"/>
    </source>
</evidence>